<sequence length="303" mass="35558">MESIFKPEIINYMKSVSIEDTFSNENKLRHPGGIYNSASLYVTKSLNKFIDLLETEDIEAIGEQFRVLLYDFFKFYDSSYEILACFCHGRNPLKKKEFIDKWITKNGYSCSNDLKNLLQNDISNLKYLYNKFKHTSNFAGYITIDTGEFKVFGYYLIAYDGTGAQLNADNDIYPISFYREAKNFFYLIHEISKSLLDTLKIHIATHNNKIDFKAIETPSTIAWEELYNKVRALPKRYFKNEIGKVIFEPKIQNDRIVFDQEILTDDNWSKEYPDSPMNINFRTEGDGYTKEFKVPHMGMRPTQ</sequence>
<name>A0ABP7GVB9_9FLAO</name>
<organism evidence="1 2">
    <name type="scientific">Flavobacterium ginsengiterrae</name>
    <dbReference type="NCBI Taxonomy" id="871695"/>
    <lineage>
        <taxon>Bacteria</taxon>
        <taxon>Pseudomonadati</taxon>
        <taxon>Bacteroidota</taxon>
        <taxon>Flavobacteriia</taxon>
        <taxon>Flavobacteriales</taxon>
        <taxon>Flavobacteriaceae</taxon>
        <taxon>Flavobacterium</taxon>
    </lineage>
</organism>
<accession>A0ABP7GVB9</accession>
<protein>
    <submittedName>
        <fullName evidence="1">Uncharacterized protein</fullName>
    </submittedName>
</protein>
<comment type="caution">
    <text evidence="1">The sequence shown here is derived from an EMBL/GenBank/DDBJ whole genome shotgun (WGS) entry which is preliminary data.</text>
</comment>
<dbReference type="RefSeq" id="WP_345145903.1">
    <property type="nucleotide sequence ID" value="NZ_BAABDU010000006.1"/>
</dbReference>
<dbReference type="Proteomes" id="UP001500748">
    <property type="component" value="Unassembled WGS sequence"/>
</dbReference>
<reference evidence="2" key="1">
    <citation type="journal article" date="2019" name="Int. J. Syst. Evol. Microbiol.">
        <title>The Global Catalogue of Microorganisms (GCM) 10K type strain sequencing project: providing services to taxonomists for standard genome sequencing and annotation.</title>
        <authorList>
            <consortium name="The Broad Institute Genomics Platform"/>
            <consortium name="The Broad Institute Genome Sequencing Center for Infectious Disease"/>
            <person name="Wu L."/>
            <person name="Ma J."/>
        </authorList>
    </citation>
    <scope>NUCLEOTIDE SEQUENCE [LARGE SCALE GENOMIC DNA]</scope>
    <source>
        <strain evidence="2">JCM 17337</strain>
    </source>
</reference>
<proteinExistence type="predicted"/>
<gene>
    <name evidence="1" type="ORF">GCM10022423_34960</name>
</gene>
<keyword evidence="2" id="KW-1185">Reference proteome</keyword>
<evidence type="ECO:0000313" key="1">
    <source>
        <dbReference type="EMBL" id="GAA3776715.1"/>
    </source>
</evidence>
<evidence type="ECO:0000313" key="2">
    <source>
        <dbReference type="Proteomes" id="UP001500748"/>
    </source>
</evidence>
<dbReference type="EMBL" id="BAABDU010000006">
    <property type="protein sequence ID" value="GAA3776715.1"/>
    <property type="molecule type" value="Genomic_DNA"/>
</dbReference>